<dbReference type="InterPro" id="IPR036366">
    <property type="entry name" value="PGBDSf"/>
</dbReference>
<dbReference type="Gene3D" id="1.10.101.10">
    <property type="entry name" value="PGBD-like superfamily/PGBD"/>
    <property type="match status" value="1"/>
</dbReference>
<dbReference type="Pfam" id="PF01471">
    <property type="entry name" value="PG_binding_1"/>
    <property type="match status" value="1"/>
</dbReference>
<dbReference type="RefSeq" id="WP_233152176.1">
    <property type="nucleotide sequence ID" value="NZ_AQQR01000006.1"/>
</dbReference>
<dbReference type="InterPro" id="IPR002477">
    <property type="entry name" value="Peptidoglycan-bd-like"/>
</dbReference>
<proteinExistence type="predicted"/>
<protein>
    <submittedName>
        <fullName evidence="3">Peptidoglycan-binding protein</fullName>
    </submittedName>
</protein>
<name>A0A225NNG9_9RHOB</name>
<keyword evidence="1" id="KW-0732">Signal</keyword>
<organism evidence="3 4">
    <name type="scientific">Marinibacterium profundimaris</name>
    <dbReference type="NCBI Taxonomy" id="1679460"/>
    <lineage>
        <taxon>Bacteria</taxon>
        <taxon>Pseudomonadati</taxon>
        <taxon>Pseudomonadota</taxon>
        <taxon>Alphaproteobacteria</taxon>
        <taxon>Rhodobacterales</taxon>
        <taxon>Paracoccaceae</taxon>
        <taxon>Marinibacterium</taxon>
    </lineage>
</organism>
<feature type="signal peptide" evidence="1">
    <location>
        <begin position="1"/>
        <end position="18"/>
    </location>
</feature>
<dbReference type="EMBL" id="AQQR01000006">
    <property type="protein sequence ID" value="OWU72600.1"/>
    <property type="molecule type" value="Genomic_DNA"/>
</dbReference>
<gene>
    <name evidence="3" type="ORF">ATO3_16135</name>
</gene>
<accession>A0A225NNG9</accession>
<evidence type="ECO:0000259" key="2">
    <source>
        <dbReference type="Pfam" id="PF01471"/>
    </source>
</evidence>
<feature type="chain" id="PRO_5012623846" evidence="1">
    <location>
        <begin position="19"/>
        <end position="175"/>
    </location>
</feature>
<feature type="domain" description="Peptidoglycan binding-like" evidence="2">
    <location>
        <begin position="111"/>
        <end position="154"/>
    </location>
</feature>
<dbReference type="InterPro" id="IPR036365">
    <property type="entry name" value="PGBD-like_sf"/>
</dbReference>
<comment type="caution">
    <text evidence="3">The sequence shown here is derived from an EMBL/GenBank/DDBJ whole genome shotgun (WGS) entry which is preliminary data.</text>
</comment>
<dbReference type="AlphaFoldDB" id="A0A225NNG9"/>
<sequence>MTRLILPALGLWLLAACADPGPEAPVPISPVSLAGLPGHAPPGAPPGTCWDRVVSPAVVETETAQVLVEPAQLRDDGSVAQPASYRTETRQQIVRERQETWFEALCADALTGEFVASLQRALQVRGIYDGPITGLVDTTTREAVLAYQLQDGLDSGTLSLRTARELGLVAVELNG</sequence>
<dbReference type="PROSITE" id="PS51257">
    <property type="entry name" value="PROKAR_LIPOPROTEIN"/>
    <property type="match status" value="1"/>
</dbReference>
<evidence type="ECO:0000313" key="4">
    <source>
        <dbReference type="Proteomes" id="UP000215377"/>
    </source>
</evidence>
<keyword evidence="4" id="KW-1185">Reference proteome</keyword>
<evidence type="ECO:0000256" key="1">
    <source>
        <dbReference type="SAM" id="SignalP"/>
    </source>
</evidence>
<dbReference type="SUPFAM" id="SSF47090">
    <property type="entry name" value="PGBD-like"/>
    <property type="match status" value="1"/>
</dbReference>
<evidence type="ECO:0000313" key="3">
    <source>
        <dbReference type="EMBL" id="OWU72600.1"/>
    </source>
</evidence>
<dbReference type="Proteomes" id="UP000215377">
    <property type="component" value="Unassembled WGS sequence"/>
</dbReference>
<reference evidence="3 4" key="1">
    <citation type="submission" date="2013-04" db="EMBL/GenBank/DDBJ databases">
        <title>Oceanicola sp. 22II1-22F33 Genome Sequencing.</title>
        <authorList>
            <person name="Lai Q."/>
            <person name="Li G."/>
            <person name="Shao Z."/>
        </authorList>
    </citation>
    <scope>NUCLEOTIDE SEQUENCE [LARGE SCALE GENOMIC DNA]</scope>
    <source>
        <strain evidence="3 4">22II1-22F33</strain>
    </source>
</reference>